<organism evidence="1 2">
    <name type="scientific">Plicaturopsis crispa FD-325 SS-3</name>
    <dbReference type="NCBI Taxonomy" id="944288"/>
    <lineage>
        <taxon>Eukaryota</taxon>
        <taxon>Fungi</taxon>
        <taxon>Dikarya</taxon>
        <taxon>Basidiomycota</taxon>
        <taxon>Agaricomycotina</taxon>
        <taxon>Agaricomycetes</taxon>
        <taxon>Agaricomycetidae</taxon>
        <taxon>Amylocorticiales</taxon>
        <taxon>Amylocorticiaceae</taxon>
        <taxon>Plicatura</taxon>
        <taxon>Plicaturopsis crispa</taxon>
    </lineage>
</organism>
<dbReference type="HOGENOM" id="CLU_2224334_0_0_1"/>
<dbReference type="AlphaFoldDB" id="A0A0C9SJY3"/>
<evidence type="ECO:0000313" key="1">
    <source>
        <dbReference type="EMBL" id="KII82786.1"/>
    </source>
</evidence>
<dbReference type="Proteomes" id="UP000053263">
    <property type="component" value="Unassembled WGS sequence"/>
</dbReference>
<accession>A0A0C9SJY3</accession>
<proteinExistence type="predicted"/>
<sequence length="106" mass="11898">MPTVLEVAFNGGTRKFRATEKVVTCEVCEGADHIVCPWGTVIPALLGPFVSTIDWTQDGYEALGPPLTSAKDMHIEVGAFFNKRIELECYEDWLEYMQGEQDDQLQ</sequence>
<name>A0A0C9SJY3_PLICR</name>
<evidence type="ECO:0000313" key="2">
    <source>
        <dbReference type="Proteomes" id="UP000053263"/>
    </source>
</evidence>
<gene>
    <name evidence="1" type="ORF">PLICRDRAFT_47492</name>
</gene>
<dbReference type="EMBL" id="KN832655">
    <property type="protein sequence ID" value="KII82786.1"/>
    <property type="molecule type" value="Genomic_DNA"/>
</dbReference>
<reference evidence="1 2" key="1">
    <citation type="submission" date="2014-06" db="EMBL/GenBank/DDBJ databases">
        <title>Evolutionary Origins and Diversification of the Mycorrhizal Mutualists.</title>
        <authorList>
            <consortium name="DOE Joint Genome Institute"/>
            <consortium name="Mycorrhizal Genomics Consortium"/>
            <person name="Kohler A."/>
            <person name="Kuo A."/>
            <person name="Nagy L.G."/>
            <person name="Floudas D."/>
            <person name="Copeland A."/>
            <person name="Barry K.W."/>
            <person name="Cichocki N."/>
            <person name="Veneault-Fourrey C."/>
            <person name="LaButti K."/>
            <person name="Lindquist E.A."/>
            <person name="Lipzen A."/>
            <person name="Lundell T."/>
            <person name="Morin E."/>
            <person name="Murat C."/>
            <person name="Riley R."/>
            <person name="Ohm R."/>
            <person name="Sun H."/>
            <person name="Tunlid A."/>
            <person name="Henrissat B."/>
            <person name="Grigoriev I.V."/>
            <person name="Hibbett D.S."/>
            <person name="Martin F."/>
        </authorList>
    </citation>
    <scope>NUCLEOTIDE SEQUENCE [LARGE SCALE GENOMIC DNA]</scope>
    <source>
        <strain evidence="1 2">FD-325 SS-3</strain>
    </source>
</reference>
<protein>
    <submittedName>
        <fullName evidence="1">Uncharacterized protein</fullName>
    </submittedName>
</protein>
<keyword evidence="2" id="KW-1185">Reference proteome</keyword>